<evidence type="ECO:0000313" key="3">
    <source>
        <dbReference type="Proteomes" id="UP000199024"/>
    </source>
</evidence>
<protein>
    <submittedName>
        <fullName evidence="2">Uncharacterized protein</fullName>
    </submittedName>
</protein>
<feature type="transmembrane region" description="Helical" evidence="1">
    <location>
        <begin position="23"/>
        <end position="43"/>
    </location>
</feature>
<reference evidence="2 3" key="1">
    <citation type="submission" date="2016-10" db="EMBL/GenBank/DDBJ databases">
        <authorList>
            <person name="de Groot N.N."/>
        </authorList>
    </citation>
    <scope>NUCLEOTIDE SEQUENCE [LARGE SCALE GENOMIC DNA]</scope>
    <source>
        <strain evidence="2 3">DSM 21001</strain>
    </source>
</reference>
<dbReference type="STRING" id="474950.SAMN05421771_4063"/>
<name>A0A1I6MZL7_9BACT</name>
<dbReference type="RefSeq" id="WP_089843246.1">
    <property type="nucleotide sequence ID" value="NZ_FOZL01000002.1"/>
</dbReference>
<keyword evidence="1" id="KW-1133">Transmembrane helix</keyword>
<dbReference type="AlphaFoldDB" id="A0A1I6MZL7"/>
<accession>A0A1I6MZL7</accession>
<organism evidence="2 3">
    <name type="scientific">Granulicella pectinivorans</name>
    <dbReference type="NCBI Taxonomy" id="474950"/>
    <lineage>
        <taxon>Bacteria</taxon>
        <taxon>Pseudomonadati</taxon>
        <taxon>Acidobacteriota</taxon>
        <taxon>Terriglobia</taxon>
        <taxon>Terriglobales</taxon>
        <taxon>Acidobacteriaceae</taxon>
        <taxon>Granulicella</taxon>
    </lineage>
</organism>
<keyword evidence="1" id="KW-0812">Transmembrane</keyword>
<keyword evidence="3" id="KW-1185">Reference proteome</keyword>
<evidence type="ECO:0000313" key="2">
    <source>
        <dbReference type="EMBL" id="SFS21155.1"/>
    </source>
</evidence>
<proteinExistence type="predicted"/>
<dbReference type="EMBL" id="FOZL01000002">
    <property type="protein sequence ID" value="SFS21155.1"/>
    <property type="molecule type" value="Genomic_DNA"/>
</dbReference>
<keyword evidence="1" id="KW-0472">Membrane</keyword>
<gene>
    <name evidence="2" type="ORF">SAMN05421771_4063</name>
</gene>
<sequence>MSESEQKHPAGAPGVWKHPNFKAIVIGSAVFVLVLLGASLLLVRTEGGHLVMRTKVTHASQN</sequence>
<dbReference type="Proteomes" id="UP000199024">
    <property type="component" value="Unassembled WGS sequence"/>
</dbReference>
<evidence type="ECO:0000256" key="1">
    <source>
        <dbReference type="SAM" id="Phobius"/>
    </source>
</evidence>